<protein>
    <recommendedName>
        <fullName evidence="4">DUF4019 domain-containing protein</fullName>
    </recommendedName>
</protein>
<dbReference type="EMBL" id="QMIE01000006">
    <property type="protein sequence ID" value="TVM17721.1"/>
    <property type="molecule type" value="Genomic_DNA"/>
</dbReference>
<dbReference type="AlphaFoldDB" id="A0A7M3MFD1"/>
<comment type="caution">
    <text evidence="2">The sequence shown here is derived from an EMBL/GenBank/DDBJ whole genome shotgun (WGS) entry which is preliminary data.</text>
</comment>
<organism evidence="2 3">
    <name type="scientific">Oceanidesulfovibrio indonesiensis</name>
    <dbReference type="NCBI Taxonomy" id="54767"/>
    <lineage>
        <taxon>Bacteria</taxon>
        <taxon>Pseudomonadati</taxon>
        <taxon>Thermodesulfobacteriota</taxon>
        <taxon>Desulfovibrionia</taxon>
        <taxon>Desulfovibrionales</taxon>
        <taxon>Desulfovibrionaceae</taxon>
        <taxon>Oceanidesulfovibrio</taxon>
    </lineage>
</organism>
<accession>A0A7M3MFD1</accession>
<dbReference type="Proteomes" id="UP000448292">
    <property type="component" value="Unassembled WGS sequence"/>
</dbReference>
<keyword evidence="1" id="KW-0732">Signal</keyword>
<reference evidence="2 3" key="1">
    <citation type="submission" date="2018-06" db="EMBL/GenBank/DDBJ databases">
        <title>Complete genome of Desulfovibrio indonesiensis P37SLT.</title>
        <authorList>
            <person name="Crispim J.S."/>
            <person name="Vidigal P.M.P."/>
            <person name="Silva L.C.F."/>
            <person name="Laguardia C.N."/>
            <person name="Araujo L.C."/>
            <person name="Dias R.S."/>
            <person name="Sousa M.P."/>
            <person name="Paula S.O."/>
            <person name="Silva C."/>
        </authorList>
    </citation>
    <scope>NUCLEOTIDE SEQUENCE [LARGE SCALE GENOMIC DNA]</scope>
    <source>
        <strain evidence="2 3">P37SLT</strain>
    </source>
</reference>
<keyword evidence="3" id="KW-1185">Reference proteome</keyword>
<evidence type="ECO:0000313" key="2">
    <source>
        <dbReference type="EMBL" id="TVM17721.1"/>
    </source>
</evidence>
<gene>
    <name evidence="2" type="ORF">DPQ33_07890</name>
</gene>
<feature type="signal peptide" evidence="1">
    <location>
        <begin position="1"/>
        <end position="21"/>
    </location>
</feature>
<evidence type="ECO:0008006" key="4">
    <source>
        <dbReference type="Google" id="ProtNLM"/>
    </source>
</evidence>
<evidence type="ECO:0000313" key="3">
    <source>
        <dbReference type="Proteomes" id="UP000448292"/>
    </source>
</evidence>
<evidence type="ECO:0000256" key="1">
    <source>
        <dbReference type="SAM" id="SignalP"/>
    </source>
</evidence>
<dbReference type="InterPro" id="IPR025091">
    <property type="entry name" value="DUF4019"/>
</dbReference>
<dbReference type="Pfam" id="PF13211">
    <property type="entry name" value="DUF4019"/>
    <property type="match status" value="1"/>
</dbReference>
<sequence length="145" mass="15824">MIAFVFAFMFVSAIAVDYAHAEGTEAVAEKAAVENAVPAAEAWLALVDDGAYEQSWAEAASMFQAHLDSPEWAKMVDAVRTPLGLVQSRVLESATYASELPGAPDGHYVVIQYKTAFANKKQAMETVTPMLDKDGIWRVSGYYIR</sequence>
<name>A0A7M3MFD1_9BACT</name>
<proteinExistence type="predicted"/>
<feature type="chain" id="PRO_5029486237" description="DUF4019 domain-containing protein" evidence="1">
    <location>
        <begin position="22"/>
        <end position="145"/>
    </location>
</feature>
<dbReference type="OrthoDB" id="21915at2"/>